<dbReference type="OMA" id="VGKMITF"/>
<reference evidence="6" key="2">
    <citation type="submission" date="2008-03" db="EMBL/GenBank/DDBJ databases">
        <title>Annotation of Toxoplasma gondii VEG.</title>
        <authorList>
            <person name="Lorenzi H."/>
            <person name="Inman J."/>
            <person name="Amedeo P."/>
            <person name="Brunk B."/>
            <person name="Roos D."/>
            <person name="Caler E."/>
        </authorList>
    </citation>
    <scope>NUCLEOTIDE SEQUENCE [LARGE SCALE GENOMIC DNA]</scope>
    <source>
        <strain evidence="6">ATCC 50861 / VEG</strain>
    </source>
</reference>
<feature type="chain" id="PRO_5010058828" evidence="3">
    <location>
        <begin position="32"/>
        <end position="771"/>
    </location>
</feature>
<accession>A0A125YZ16</accession>
<proteinExistence type="predicted"/>
<gene>
    <name evidence="4" type="ORF">BN1205_007130</name>
    <name evidence="5" type="ORF">TGVEG_217400</name>
</gene>
<evidence type="ECO:0000313" key="6">
    <source>
        <dbReference type="Proteomes" id="UP000002226"/>
    </source>
</evidence>
<keyword evidence="3" id="KW-0732">Signal</keyword>
<sequence length="771" mass="85863">MAACGRLAPLVLLFLVAYFPLLCSFARPVDSEDGVDSDNQTLTNTDFELENDSMENQTSDDAFDDITEQRLDNDVENASFAQLATQKSNAAAGQKLFAALENAMKDQNAARTQQQKGQDMFFAAKKAVDTGDDSALQCVIFKPKRKWSQLLKSFCKSYRKQEQLFSTCQKLAKVVEKTLLEQCGDGSFYDCRRKLGFVISNPVFVHIKDDGALNLHPKDEYFDFVIHVVKDYNDWNTARVMGDSCFYDTMAQCNSRQNQEMMKRIKKEKNATLRHDEENVGARLQALRNVLNVTKTARVDPQLLALVLQLLDTSHCSTGLLGRLKKSKKQRNEWKYQLVQTMVYWFTVNPTKCEEILAGDPGNPPDSWALKCQAFVYSIKQKKAIMPLVRAMAENDSVKSTALAGSLRSDIEKTVIAAEEVILLNAKTAMDARGAALFLVQKRRTSLALLEFFSRSALLRKILSFIVGKMITFLLPEPAKLAIVGSISRSLKSGTQSGRPEGLMEKAVVDMMACGHEAVILCMTHRPNLARTAVRAFLNVAETVSKKKDKKAEAESSTSLIQLSNTVGSPSPSNSSPQDYGGDIDDFVEVELSPTEEQLTPLAQQFADYMEGHQVNLFRGSWDEGDTHRSAFDKFRTLTGVPRTRKAYKKALVLCAWGLGLVTFALGIAAVTMFSPGHLFAYLGALSLSVGLAILVLIPLINYGILWSREYNRIAFMGGKELQRSPKKRVLKQERGYAPPDSRLSDLFDTQAALEHQAQVNPMFDGNEDET</sequence>
<reference evidence="5" key="1">
    <citation type="submission" date="2007-03" db="EMBL/GenBank/DDBJ databases">
        <authorList>
            <person name="Paulsen I."/>
        </authorList>
    </citation>
    <scope>NUCLEOTIDE SEQUENCE</scope>
    <source>
        <strain evidence="5">VEG</strain>
    </source>
</reference>
<feature type="signal peptide" evidence="3">
    <location>
        <begin position="1"/>
        <end position="31"/>
    </location>
</feature>
<feature type="transmembrane region" description="Helical" evidence="2">
    <location>
        <begin position="680"/>
        <end position="707"/>
    </location>
</feature>
<feature type="region of interest" description="Disordered" evidence="1">
    <location>
        <begin position="548"/>
        <end position="580"/>
    </location>
</feature>
<evidence type="ECO:0000256" key="2">
    <source>
        <dbReference type="SAM" id="Phobius"/>
    </source>
</evidence>
<evidence type="ECO:0000313" key="5">
    <source>
        <dbReference type="EMBL" id="ESS34122.1"/>
    </source>
</evidence>
<keyword evidence="6" id="KW-1185">Reference proteome</keyword>
<feature type="compositionally biased region" description="Polar residues" evidence="1">
    <location>
        <begin position="560"/>
        <end position="578"/>
    </location>
</feature>
<dbReference type="EMBL" id="LN714502">
    <property type="protein sequence ID" value="CEL78202.1"/>
    <property type="molecule type" value="Genomic_DNA"/>
</dbReference>
<keyword evidence="2" id="KW-0472">Membrane</keyword>
<dbReference type="VEuPathDB" id="ToxoDB:TGVEG_217400"/>
<keyword evidence="2" id="KW-1133">Transmembrane helix</keyword>
<evidence type="ECO:0000313" key="4">
    <source>
        <dbReference type="EMBL" id="CEL78202.1"/>
    </source>
</evidence>
<reference evidence="4" key="4">
    <citation type="journal article" date="2015" name="PLoS ONE">
        <title>Comprehensive Evaluation of Toxoplasma gondii VEG and Neospora caninum LIV Genomes with Tachyzoite Stage Transcriptome and Proteome Defines Novel Transcript Features.</title>
        <authorList>
            <person name="Ramaprasad A."/>
            <person name="Mourier T."/>
            <person name="Naeem R."/>
            <person name="Malas T.B."/>
            <person name="Moussa E."/>
            <person name="Panigrahi A."/>
            <person name="Vermont S.J."/>
            <person name="Otto T.D."/>
            <person name="Wastling J."/>
            <person name="Pain A."/>
        </authorList>
    </citation>
    <scope>NUCLEOTIDE SEQUENCE</scope>
    <source>
        <strain evidence="4">VEG</strain>
    </source>
</reference>
<organism evidence="5 6">
    <name type="scientific">Toxoplasma gondii (strain ATCC 50861 / VEG)</name>
    <dbReference type="NCBI Taxonomy" id="432359"/>
    <lineage>
        <taxon>Eukaryota</taxon>
        <taxon>Sar</taxon>
        <taxon>Alveolata</taxon>
        <taxon>Apicomplexa</taxon>
        <taxon>Conoidasida</taxon>
        <taxon>Coccidia</taxon>
        <taxon>Eucoccidiorida</taxon>
        <taxon>Eimeriorina</taxon>
        <taxon>Sarcocystidae</taxon>
        <taxon>Toxoplasma</taxon>
    </lineage>
</organism>
<feature type="transmembrane region" description="Helical" evidence="2">
    <location>
        <begin position="651"/>
        <end position="674"/>
    </location>
</feature>
<dbReference type="Proteomes" id="UP000002226">
    <property type="component" value="Unassembled WGS sequence"/>
</dbReference>
<dbReference type="PaxDb" id="5811-TGME49_017400"/>
<dbReference type="OrthoDB" id="329855at2759"/>
<accession>A0A0F7V6P0</accession>
<dbReference type="eggNOG" id="ENOG502QZI9">
    <property type="taxonomic scope" value="Eukaryota"/>
</dbReference>
<reference evidence="5" key="3">
    <citation type="submission" date="2013-08" db="EMBL/GenBank/DDBJ databases">
        <authorList>
            <person name="Sibley D."/>
            <person name="Venepally P."/>
            <person name="Karamycheva S."/>
            <person name="Hadjithomas M."/>
            <person name="Khan A."/>
            <person name="Brunk B."/>
            <person name="Roos D."/>
            <person name="Caler E."/>
            <person name="Lorenzi H."/>
        </authorList>
    </citation>
    <scope>NUCLEOTIDE SEQUENCE</scope>
    <source>
        <strain evidence="5">VEG</strain>
    </source>
</reference>
<evidence type="ECO:0000256" key="3">
    <source>
        <dbReference type="SAM" id="SignalP"/>
    </source>
</evidence>
<name>A0A125YZ16_TOXGV</name>
<evidence type="ECO:0000256" key="1">
    <source>
        <dbReference type="SAM" id="MobiDB-lite"/>
    </source>
</evidence>
<dbReference type="AlphaFoldDB" id="A0A125YZ16"/>
<dbReference type="EMBL" id="AAYL02000082">
    <property type="protein sequence ID" value="ESS34122.1"/>
    <property type="molecule type" value="Genomic_DNA"/>
</dbReference>
<protein>
    <submittedName>
        <fullName evidence="5">Putative transmembrane protein</fullName>
    </submittedName>
</protein>
<keyword evidence="2 5" id="KW-0812">Transmembrane</keyword>